<dbReference type="GO" id="GO:0004376">
    <property type="term" value="F:GPI mannosyltransferase activity"/>
    <property type="evidence" value="ECO:0007669"/>
    <property type="project" value="InterPro"/>
</dbReference>
<comment type="subcellular location">
    <subcellularLocation>
        <location evidence="1 12">Endoplasmic reticulum membrane</location>
        <topology evidence="1 12">Multi-pass membrane protein</topology>
    </subcellularLocation>
</comment>
<dbReference type="EC" id="2.4.1.-" evidence="12"/>
<sequence length="419" mass="48095">MSTLIKILLLSILVRLISFIILLLTNPLLLISSFDQSAQINHPPAQQPLIRWDTLHFLTTNTRTAEQDWAFATGITSLLSHYSILTTSLLAATASILSTLILYQLTLKLSHSASYSALVGLLHLFSPSPSTQVVPYTEPFYALFSFAAIYLIEAKHHWPAAILAGIATSFRPIGVIQCLLWIPQWTIHLNRLINNPKQSSALIRFISTSLKTLLLALITSAPFIYDQYSAYKHYCYQSSSPRPWCSNRIPSIYTFVQSHYWNNGFLNYWTFNQLPLFIISFPIYWASFAGIWNYYGSTRFTTPKTHQSKPDEARSIIKQSGYRPFLDPRLQIHILIQLLLTSLLLFNSHVQIILRQIATIPAFWWGLADGISRHWNQQQSSNQHNSHRIARSYWAWWFPWIVVWAPISLVLWAGFYPPA</sequence>
<feature type="transmembrane region" description="Helical" evidence="12">
    <location>
        <begin position="158"/>
        <end position="182"/>
    </location>
</feature>
<comment type="similarity">
    <text evidence="3 12">Belongs to the PIGV family.</text>
</comment>
<feature type="transmembrane region" description="Helical" evidence="12">
    <location>
        <begin position="393"/>
        <end position="415"/>
    </location>
</feature>
<evidence type="ECO:0000256" key="9">
    <source>
        <dbReference type="ARBA" id="ARBA00022824"/>
    </source>
</evidence>
<dbReference type="GO" id="GO:0000009">
    <property type="term" value="F:alpha-1,6-mannosyltransferase activity"/>
    <property type="evidence" value="ECO:0007669"/>
    <property type="project" value="InterPro"/>
</dbReference>
<dbReference type="Pfam" id="PF04188">
    <property type="entry name" value="Mannosyl_trans2"/>
    <property type="match status" value="1"/>
</dbReference>
<evidence type="ECO:0000313" key="14">
    <source>
        <dbReference type="EMBL" id="KAA1081985.1"/>
    </source>
</evidence>
<dbReference type="UniPathway" id="UPA00196"/>
<dbReference type="OrthoDB" id="10252502at2759"/>
<evidence type="ECO:0000256" key="1">
    <source>
        <dbReference type="ARBA" id="ARBA00004477"/>
    </source>
</evidence>
<evidence type="ECO:0000256" key="10">
    <source>
        <dbReference type="ARBA" id="ARBA00022989"/>
    </source>
</evidence>
<keyword evidence="9 12" id="KW-0256">Endoplasmic reticulum</keyword>
<evidence type="ECO:0000313" key="15">
    <source>
        <dbReference type="Proteomes" id="UP000324748"/>
    </source>
</evidence>
<evidence type="ECO:0000256" key="6">
    <source>
        <dbReference type="ARBA" id="ARBA00022676"/>
    </source>
</evidence>
<evidence type="ECO:0000256" key="4">
    <source>
        <dbReference type="ARBA" id="ARBA00013795"/>
    </source>
</evidence>
<dbReference type="GO" id="GO:0031501">
    <property type="term" value="C:mannosyltransferase complex"/>
    <property type="evidence" value="ECO:0007669"/>
    <property type="project" value="TreeGrafter"/>
</dbReference>
<feature type="transmembrane region" description="Helical" evidence="12">
    <location>
        <begin position="7"/>
        <end position="25"/>
    </location>
</feature>
<evidence type="ECO:0000313" key="13">
    <source>
        <dbReference type="EMBL" id="KAA1066409.1"/>
    </source>
</evidence>
<keyword evidence="11 12" id="KW-0472">Membrane</keyword>
<protein>
    <recommendedName>
        <fullName evidence="4 12">GPI mannosyltransferase 2</fullName>
        <ecNumber evidence="12">2.4.1.-</ecNumber>
    </recommendedName>
</protein>
<evidence type="ECO:0000256" key="8">
    <source>
        <dbReference type="ARBA" id="ARBA00022692"/>
    </source>
</evidence>
<feature type="transmembrane region" description="Helical" evidence="12">
    <location>
        <begin position="82"/>
        <end position="103"/>
    </location>
</feature>
<comment type="caution">
    <text evidence="12">Lacks conserved residue(s) required for the propagation of feature annotation.</text>
</comment>
<feature type="transmembrane region" description="Helical" evidence="12">
    <location>
        <begin position="274"/>
        <end position="295"/>
    </location>
</feature>
<evidence type="ECO:0000256" key="2">
    <source>
        <dbReference type="ARBA" id="ARBA00004687"/>
    </source>
</evidence>
<gene>
    <name evidence="14" type="primary">GPI18_1</name>
    <name evidence="13" type="ORF">PGT21_030061</name>
    <name evidence="14" type="ORF">PGTUg99_031522</name>
</gene>
<evidence type="ECO:0000256" key="5">
    <source>
        <dbReference type="ARBA" id="ARBA00022502"/>
    </source>
</evidence>
<dbReference type="GO" id="GO:0006506">
    <property type="term" value="P:GPI anchor biosynthetic process"/>
    <property type="evidence" value="ECO:0007669"/>
    <property type="project" value="UniProtKB-UniPathway"/>
</dbReference>
<dbReference type="AlphaFoldDB" id="A0A5B0MYA6"/>
<dbReference type="EMBL" id="VDEP01000440">
    <property type="protein sequence ID" value="KAA1081985.1"/>
    <property type="molecule type" value="Genomic_DNA"/>
</dbReference>
<name>A0A5B0MYA6_PUCGR</name>
<dbReference type="Proteomes" id="UP000324748">
    <property type="component" value="Unassembled WGS sequence"/>
</dbReference>
<dbReference type="GO" id="GO:0005789">
    <property type="term" value="C:endoplasmic reticulum membrane"/>
    <property type="evidence" value="ECO:0007669"/>
    <property type="project" value="UniProtKB-SubCell"/>
</dbReference>
<keyword evidence="7 12" id="KW-0808">Transferase</keyword>
<comment type="caution">
    <text evidence="14">The sequence shown here is derived from an EMBL/GenBank/DDBJ whole genome shotgun (WGS) entry which is preliminary data.</text>
</comment>
<evidence type="ECO:0000256" key="11">
    <source>
        <dbReference type="ARBA" id="ARBA00023136"/>
    </source>
</evidence>
<evidence type="ECO:0000256" key="12">
    <source>
        <dbReference type="RuleBase" id="RU363112"/>
    </source>
</evidence>
<dbReference type="Proteomes" id="UP000325313">
    <property type="component" value="Unassembled WGS sequence"/>
</dbReference>
<dbReference type="PANTHER" id="PTHR12468:SF2">
    <property type="entry name" value="GPI MANNOSYLTRANSFERASE 2"/>
    <property type="match status" value="1"/>
</dbReference>
<keyword evidence="5 12" id="KW-0337">GPI-anchor biosynthesis</keyword>
<reference evidence="15 16" key="1">
    <citation type="submission" date="2019-05" db="EMBL/GenBank/DDBJ databases">
        <title>Emergence of the Ug99 lineage of the wheat stem rust pathogen through somatic hybridization.</title>
        <authorList>
            <person name="Li F."/>
            <person name="Upadhyaya N.M."/>
            <person name="Sperschneider J."/>
            <person name="Matny O."/>
            <person name="Nguyen-Phuc H."/>
            <person name="Mago R."/>
            <person name="Raley C."/>
            <person name="Miller M.E."/>
            <person name="Silverstein K.A.T."/>
            <person name="Henningsen E."/>
            <person name="Hirsch C.D."/>
            <person name="Visser B."/>
            <person name="Pretorius Z.A."/>
            <person name="Steffenson B.J."/>
            <person name="Schwessinger B."/>
            <person name="Dodds P.N."/>
            <person name="Figueroa M."/>
        </authorList>
    </citation>
    <scope>NUCLEOTIDE SEQUENCE [LARGE SCALE GENOMIC DNA]</scope>
    <source>
        <strain evidence="13">21-0</strain>
        <strain evidence="14 16">Ug99</strain>
    </source>
</reference>
<comment type="function">
    <text evidence="12">Mannosyltransferase involved in glycosylphosphatidylinositol-anchor biosynthesis.</text>
</comment>
<proteinExistence type="inferred from homology"/>
<accession>A0A5B0MYA6</accession>
<organism evidence="14 16">
    <name type="scientific">Puccinia graminis f. sp. tritici</name>
    <dbReference type="NCBI Taxonomy" id="56615"/>
    <lineage>
        <taxon>Eukaryota</taxon>
        <taxon>Fungi</taxon>
        <taxon>Dikarya</taxon>
        <taxon>Basidiomycota</taxon>
        <taxon>Pucciniomycotina</taxon>
        <taxon>Pucciniomycetes</taxon>
        <taxon>Pucciniales</taxon>
        <taxon>Pucciniaceae</taxon>
        <taxon>Puccinia</taxon>
    </lineage>
</organism>
<dbReference type="InterPro" id="IPR007315">
    <property type="entry name" value="PIG-V/Gpi18"/>
</dbReference>
<evidence type="ECO:0000313" key="16">
    <source>
        <dbReference type="Proteomes" id="UP000325313"/>
    </source>
</evidence>
<evidence type="ECO:0000256" key="3">
    <source>
        <dbReference type="ARBA" id="ARBA00008698"/>
    </source>
</evidence>
<feature type="transmembrane region" description="Helical" evidence="12">
    <location>
        <begin position="202"/>
        <end position="225"/>
    </location>
</feature>
<evidence type="ECO:0000256" key="7">
    <source>
        <dbReference type="ARBA" id="ARBA00022679"/>
    </source>
</evidence>
<keyword evidence="10 12" id="KW-1133">Transmembrane helix</keyword>
<dbReference type="PANTHER" id="PTHR12468">
    <property type="entry name" value="GPI MANNOSYLTRANSFERASE 2"/>
    <property type="match status" value="1"/>
</dbReference>
<keyword evidence="8 12" id="KW-0812">Transmembrane</keyword>
<comment type="pathway">
    <text evidence="2 12">Glycolipid biosynthesis; glycosylphosphatidylinositol-anchor biosynthesis.</text>
</comment>
<keyword evidence="15" id="KW-1185">Reference proteome</keyword>
<keyword evidence="6 12" id="KW-0328">Glycosyltransferase</keyword>
<dbReference type="EMBL" id="VSWC01000196">
    <property type="protein sequence ID" value="KAA1066409.1"/>
    <property type="molecule type" value="Genomic_DNA"/>
</dbReference>